<accession>A0A812VMK1</accession>
<protein>
    <submittedName>
        <fullName evidence="1">Uncharacterized protein</fullName>
    </submittedName>
</protein>
<organism evidence="1 2">
    <name type="scientific">Symbiodinium necroappetens</name>
    <dbReference type="NCBI Taxonomy" id="1628268"/>
    <lineage>
        <taxon>Eukaryota</taxon>
        <taxon>Sar</taxon>
        <taxon>Alveolata</taxon>
        <taxon>Dinophyceae</taxon>
        <taxon>Suessiales</taxon>
        <taxon>Symbiodiniaceae</taxon>
        <taxon>Symbiodinium</taxon>
    </lineage>
</organism>
<comment type="caution">
    <text evidence="1">The sequence shown here is derived from an EMBL/GenBank/DDBJ whole genome shotgun (WGS) entry which is preliminary data.</text>
</comment>
<evidence type="ECO:0000313" key="1">
    <source>
        <dbReference type="EMBL" id="CAE7631137.1"/>
    </source>
</evidence>
<keyword evidence="2" id="KW-1185">Reference proteome</keyword>
<name>A0A812VMK1_9DINO</name>
<sequence>MSETATLEDLIRRIGEKQRERILKGAQAEAERLQKIVDRHVKDRVASAGGS</sequence>
<dbReference type="EMBL" id="CAJNJA010029587">
    <property type="protein sequence ID" value="CAE7631137.1"/>
    <property type="molecule type" value="Genomic_DNA"/>
</dbReference>
<dbReference type="Proteomes" id="UP000601435">
    <property type="component" value="Unassembled WGS sequence"/>
</dbReference>
<reference evidence="1" key="1">
    <citation type="submission" date="2021-02" db="EMBL/GenBank/DDBJ databases">
        <authorList>
            <person name="Dougan E. K."/>
            <person name="Rhodes N."/>
            <person name="Thang M."/>
            <person name="Chan C."/>
        </authorList>
    </citation>
    <scope>NUCLEOTIDE SEQUENCE</scope>
</reference>
<dbReference type="OrthoDB" id="10313970at2759"/>
<proteinExistence type="predicted"/>
<dbReference type="AlphaFoldDB" id="A0A812VMK1"/>
<gene>
    <name evidence="1" type="ORF">SNEC2469_LOCUS17779</name>
</gene>
<evidence type="ECO:0000313" key="2">
    <source>
        <dbReference type="Proteomes" id="UP000601435"/>
    </source>
</evidence>